<protein>
    <submittedName>
        <fullName evidence="1">Uncharacterized protein</fullName>
    </submittedName>
</protein>
<organism evidence="1 2">
    <name type="scientific">Polytolypa hystricis (strain UAMH7299)</name>
    <dbReference type="NCBI Taxonomy" id="1447883"/>
    <lineage>
        <taxon>Eukaryota</taxon>
        <taxon>Fungi</taxon>
        <taxon>Dikarya</taxon>
        <taxon>Ascomycota</taxon>
        <taxon>Pezizomycotina</taxon>
        <taxon>Eurotiomycetes</taxon>
        <taxon>Eurotiomycetidae</taxon>
        <taxon>Onygenales</taxon>
        <taxon>Onygenales incertae sedis</taxon>
        <taxon>Polytolypa</taxon>
    </lineage>
</organism>
<gene>
    <name evidence="1" type="ORF">AJ80_05538</name>
</gene>
<sequence>MDAELWGMVESQNPAHGFSASDYVVYSQQEVSWSWRRRKASSSALVNAIRALQDVTGTDFDARHLWHTATGPSPLQLAIWDIENAPNSLNGHLTRWIDIYFMSTLILKRRRY</sequence>
<accession>A0A2B7Y3A1</accession>
<dbReference type="Proteomes" id="UP000224634">
    <property type="component" value="Unassembled WGS sequence"/>
</dbReference>
<reference evidence="1 2" key="1">
    <citation type="submission" date="2017-10" db="EMBL/GenBank/DDBJ databases">
        <title>Comparative genomics in systemic dimorphic fungi from Ajellomycetaceae.</title>
        <authorList>
            <person name="Munoz J.F."/>
            <person name="Mcewen J.G."/>
            <person name="Clay O.K."/>
            <person name="Cuomo C.A."/>
        </authorList>
    </citation>
    <scope>NUCLEOTIDE SEQUENCE [LARGE SCALE GENOMIC DNA]</scope>
    <source>
        <strain evidence="1 2">UAMH7299</strain>
    </source>
</reference>
<comment type="caution">
    <text evidence="1">The sequence shown here is derived from an EMBL/GenBank/DDBJ whole genome shotgun (WGS) entry which is preliminary data.</text>
</comment>
<dbReference type="EMBL" id="PDNA01000082">
    <property type="protein sequence ID" value="PGH15521.1"/>
    <property type="molecule type" value="Genomic_DNA"/>
</dbReference>
<proteinExistence type="predicted"/>
<keyword evidence="2" id="KW-1185">Reference proteome</keyword>
<name>A0A2B7Y3A1_POLH7</name>
<dbReference type="AlphaFoldDB" id="A0A2B7Y3A1"/>
<evidence type="ECO:0000313" key="1">
    <source>
        <dbReference type="EMBL" id="PGH15521.1"/>
    </source>
</evidence>
<evidence type="ECO:0000313" key="2">
    <source>
        <dbReference type="Proteomes" id="UP000224634"/>
    </source>
</evidence>